<dbReference type="InterPro" id="IPR002119">
    <property type="entry name" value="Histone_H2A"/>
</dbReference>
<dbReference type="GO" id="GO:0000786">
    <property type="term" value="C:nucleosome"/>
    <property type="evidence" value="ECO:0007669"/>
    <property type="project" value="UniProtKB-KW"/>
</dbReference>
<dbReference type="GO" id="GO:0046982">
    <property type="term" value="F:protein heterodimerization activity"/>
    <property type="evidence" value="ECO:0007669"/>
    <property type="project" value="InterPro"/>
</dbReference>
<dbReference type="PANTHER" id="PTHR23430">
    <property type="entry name" value="HISTONE H2A"/>
    <property type="match status" value="1"/>
</dbReference>
<keyword evidence="1" id="KW-0158">Chromosome</keyword>
<comment type="similarity">
    <text evidence="1">Belongs to the histone H2A family.</text>
</comment>
<protein>
    <recommendedName>
        <fullName evidence="1">Histone H2A</fullName>
    </recommendedName>
</protein>
<accession>A0A843V9V7</accession>
<dbReference type="GO" id="GO:0005634">
    <property type="term" value="C:nucleus"/>
    <property type="evidence" value="ECO:0007669"/>
    <property type="project" value="UniProtKB-SubCell"/>
</dbReference>
<comment type="subunit">
    <text evidence="1">The nucleosome is a histone octamer containing two molecules each of H2A, H2B, H3 and H4 assembled in one H3-H4 heterotetramer and two H2A-H2B heterodimers. The octamer wraps approximately 147 bp of DNA.</text>
</comment>
<comment type="caution">
    <text evidence="3">The sequence shown here is derived from an EMBL/GenBank/DDBJ whole genome shotgun (WGS) entry which is preliminary data.</text>
</comment>
<keyword evidence="1" id="KW-0238">DNA-binding</keyword>
<reference evidence="3" key="1">
    <citation type="submission" date="2017-07" db="EMBL/GenBank/DDBJ databases">
        <title>Taro Niue Genome Assembly and Annotation.</title>
        <authorList>
            <person name="Atibalentja N."/>
            <person name="Keating K."/>
            <person name="Fields C.J."/>
        </authorList>
    </citation>
    <scope>NUCLEOTIDE SEQUENCE</scope>
    <source>
        <strain evidence="3">Niue_2</strain>
        <tissue evidence="3">Leaf</tissue>
    </source>
</reference>
<dbReference type="InterPro" id="IPR009072">
    <property type="entry name" value="Histone-fold"/>
</dbReference>
<evidence type="ECO:0000313" key="3">
    <source>
        <dbReference type="EMBL" id="MQL92695.1"/>
    </source>
</evidence>
<gene>
    <name evidence="3" type="ORF">Taro_025337</name>
</gene>
<dbReference type="EMBL" id="NMUH01001476">
    <property type="protein sequence ID" value="MQL92695.1"/>
    <property type="molecule type" value="Genomic_DNA"/>
</dbReference>
<dbReference type="Proteomes" id="UP000652761">
    <property type="component" value="Unassembled WGS sequence"/>
</dbReference>
<dbReference type="Gene3D" id="1.10.20.10">
    <property type="entry name" value="Histone, subunit A"/>
    <property type="match status" value="1"/>
</dbReference>
<dbReference type="GO" id="GO:0030527">
    <property type="term" value="F:structural constituent of chromatin"/>
    <property type="evidence" value="ECO:0007669"/>
    <property type="project" value="InterPro"/>
</dbReference>
<evidence type="ECO:0000256" key="2">
    <source>
        <dbReference type="SAM" id="MobiDB-lite"/>
    </source>
</evidence>
<sequence>MSKLRNALSSKPHVTPSAAATTLPSTSSAFLPYDLPRPSAISLLPYVLPKTFGVPIPFFALPCTTREQPPPRPRIPPIQAASTSQTRARSFAVGRVAHFLKTGRYAQRVGSNVPVHVFGVLEYLAAEVLELARNAARRTGSLRLRNDQELSKLLGSGCPTRAGFSALCVPVDSKPGPVDRYTQAEGPGFWPGVPVDRQTFVCRQGL</sequence>
<dbReference type="AlphaFoldDB" id="A0A843V9V7"/>
<dbReference type="CDD" id="cd00074">
    <property type="entry name" value="HFD_H2A"/>
    <property type="match status" value="1"/>
</dbReference>
<feature type="region of interest" description="Disordered" evidence="2">
    <location>
        <begin position="1"/>
        <end position="20"/>
    </location>
</feature>
<dbReference type="PRINTS" id="PR00620">
    <property type="entry name" value="HISTONEH2A"/>
</dbReference>
<keyword evidence="1" id="KW-0539">Nucleus</keyword>
<name>A0A843V9V7_COLES</name>
<keyword evidence="4" id="KW-1185">Reference proteome</keyword>
<dbReference type="SUPFAM" id="SSF47113">
    <property type="entry name" value="Histone-fold"/>
    <property type="match status" value="1"/>
</dbReference>
<evidence type="ECO:0000256" key="1">
    <source>
        <dbReference type="RuleBase" id="RU003767"/>
    </source>
</evidence>
<organism evidence="3 4">
    <name type="scientific">Colocasia esculenta</name>
    <name type="common">Wild taro</name>
    <name type="synonym">Arum esculentum</name>
    <dbReference type="NCBI Taxonomy" id="4460"/>
    <lineage>
        <taxon>Eukaryota</taxon>
        <taxon>Viridiplantae</taxon>
        <taxon>Streptophyta</taxon>
        <taxon>Embryophyta</taxon>
        <taxon>Tracheophyta</taxon>
        <taxon>Spermatophyta</taxon>
        <taxon>Magnoliopsida</taxon>
        <taxon>Liliopsida</taxon>
        <taxon>Araceae</taxon>
        <taxon>Aroideae</taxon>
        <taxon>Colocasieae</taxon>
        <taxon>Colocasia</taxon>
    </lineage>
</organism>
<keyword evidence="1" id="KW-0544">Nucleosome core</keyword>
<dbReference type="SMART" id="SM00414">
    <property type="entry name" value="H2A"/>
    <property type="match status" value="1"/>
</dbReference>
<proteinExistence type="inferred from homology"/>
<dbReference type="GO" id="GO:0003677">
    <property type="term" value="F:DNA binding"/>
    <property type="evidence" value="ECO:0007669"/>
    <property type="project" value="UniProtKB-KW"/>
</dbReference>
<comment type="subcellular location">
    <subcellularLocation>
        <location evidence="1">Nucleus</location>
    </subcellularLocation>
</comment>
<evidence type="ECO:0000313" key="4">
    <source>
        <dbReference type="Proteomes" id="UP000652761"/>
    </source>
</evidence>